<dbReference type="RefSeq" id="WP_185694678.1">
    <property type="nucleotide sequence ID" value="NZ_JACHVA010000138.1"/>
</dbReference>
<evidence type="ECO:0000256" key="3">
    <source>
        <dbReference type="ARBA" id="ARBA00019010"/>
    </source>
</evidence>
<dbReference type="Gene3D" id="3.40.50.300">
    <property type="entry name" value="P-loop containing nucleotide triphosphate hydrolases"/>
    <property type="match status" value="1"/>
</dbReference>
<dbReference type="InterPro" id="IPR027417">
    <property type="entry name" value="P-loop_NTPase"/>
</dbReference>
<dbReference type="NCBIfam" id="TIGR00150">
    <property type="entry name" value="T6A_YjeE"/>
    <property type="match status" value="1"/>
</dbReference>
<keyword evidence="11" id="KW-0808">Transferase</keyword>
<dbReference type="GO" id="GO:0016740">
    <property type="term" value="F:transferase activity"/>
    <property type="evidence" value="ECO:0007669"/>
    <property type="project" value="UniProtKB-KW"/>
</dbReference>
<dbReference type="GO" id="GO:0002949">
    <property type="term" value="P:tRNA threonylcarbamoyladenosine modification"/>
    <property type="evidence" value="ECO:0007669"/>
    <property type="project" value="InterPro"/>
</dbReference>
<evidence type="ECO:0000256" key="7">
    <source>
        <dbReference type="ARBA" id="ARBA00022741"/>
    </source>
</evidence>
<evidence type="ECO:0000256" key="2">
    <source>
        <dbReference type="ARBA" id="ARBA00007599"/>
    </source>
</evidence>
<protein>
    <recommendedName>
        <fullName evidence="3">tRNA threonylcarbamoyladenosine biosynthesis protein TsaE</fullName>
    </recommendedName>
    <alternativeName>
        <fullName evidence="10">t(6)A37 threonylcarbamoyladenosine biosynthesis protein TsaE</fullName>
    </alternativeName>
</protein>
<evidence type="ECO:0000256" key="5">
    <source>
        <dbReference type="ARBA" id="ARBA00022694"/>
    </source>
</evidence>
<evidence type="ECO:0000313" key="11">
    <source>
        <dbReference type="EMBL" id="MBC2604061.1"/>
    </source>
</evidence>
<keyword evidence="9" id="KW-0460">Magnesium</keyword>
<evidence type="ECO:0000256" key="9">
    <source>
        <dbReference type="ARBA" id="ARBA00022842"/>
    </source>
</evidence>
<dbReference type="GO" id="GO:0046872">
    <property type="term" value="F:metal ion binding"/>
    <property type="evidence" value="ECO:0007669"/>
    <property type="project" value="UniProtKB-KW"/>
</dbReference>
<comment type="caution">
    <text evidence="11">The sequence shown here is derived from an EMBL/GenBank/DDBJ whole genome shotgun (WGS) entry which is preliminary data.</text>
</comment>
<keyword evidence="8" id="KW-0067">ATP-binding</keyword>
<accession>A0A7X1B1T2</accession>
<dbReference type="AlphaFoldDB" id="A0A7X1B1T2"/>
<dbReference type="GO" id="GO:0005524">
    <property type="term" value="F:ATP binding"/>
    <property type="evidence" value="ECO:0007669"/>
    <property type="project" value="UniProtKB-KW"/>
</dbReference>
<evidence type="ECO:0000313" key="12">
    <source>
        <dbReference type="Proteomes" id="UP000525652"/>
    </source>
</evidence>
<dbReference type="EMBL" id="JACHVA010000138">
    <property type="protein sequence ID" value="MBC2604061.1"/>
    <property type="molecule type" value="Genomic_DNA"/>
</dbReference>
<name>A0A7X1B1T2_9BACT</name>
<dbReference type="Proteomes" id="UP000525652">
    <property type="component" value="Unassembled WGS sequence"/>
</dbReference>
<organism evidence="11 12">
    <name type="scientific">Puniceicoccus vermicola</name>
    <dbReference type="NCBI Taxonomy" id="388746"/>
    <lineage>
        <taxon>Bacteria</taxon>
        <taxon>Pseudomonadati</taxon>
        <taxon>Verrucomicrobiota</taxon>
        <taxon>Opitutia</taxon>
        <taxon>Puniceicoccales</taxon>
        <taxon>Puniceicoccaceae</taxon>
        <taxon>Puniceicoccus</taxon>
    </lineage>
</organism>
<evidence type="ECO:0000256" key="6">
    <source>
        <dbReference type="ARBA" id="ARBA00022723"/>
    </source>
</evidence>
<gene>
    <name evidence="11" type="primary">tsaE</name>
    <name evidence="11" type="ORF">H5P30_19945</name>
</gene>
<dbReference type="GO" id="GO:0005737">
    <property type="term" value="C:cytoplasm"/>
    <property type="evidence" value="ECO:0007669"/>
    <property type="project" value="UniProtKB-SubCell"/>
</dbReference>
<dbReference type="InterPro" id="IPR003442">
    <property type="entry name" value="T6A_TsaE"/>
</dbReference>
<comment type="subcellular location">
    <subcellularLocation>
        <location evidence="1">Cytoplasm</location>
    </subcellularLocation>
</comment>
<sequence length="159" mass="17559">MNPDWKELEKGLLLTGEAETLAIGEWMGRTLAPNQTVSISGNLGNGKTTLSKGIAAGWGVTTTVKSPTYNYFLTYSSPRGQLVHLDAYRLSGPEEYDSLLIEDILEEPWLLLVEWPERVTNCLPLPNLQLKIESAGEHARRLSLLNPSPSHPSSQERSS</sequence>
<dbReference type="Pfam" id="PF02367">
    <property type="entry name" value="TsaE"/>
    <property type="match status" value="1"/>
</dbReference>
<keyword evidence="5" id="KW-0819">tRNA processing</keyword>
<evidence type="ECO:0000256" key="1">
    <source>
        <dbReference type="ARBA" id="ARBA00004496"/>
    </source>
</evidence>
<proteinExistence type="inferred from homology"/>
<evidence type="ECO:0000256" key="8">
    <source>
        <dbReference type="ARBA" id="ARBA00022840"/>
    </source>
</evidence>
<dbReference type="SUPFAM" id="SSF52540">
    <property type="entry name" value="P-loop containing nucleoside triphosphate hydrolases"/>
    <property type="match status" value="1"/>
</dbReference>
<reference evidence="11 12" key="1">
    <citation type="submission" date="2020-07" db="EMBL/GenBank/DDBJ databases">
        <authorList>
            <person name="Feng X."/>
        </authorList>
    </citation>
    <scope>NUCLEOTIDE SEQUENCE [LARGE SCALE GENOMIC DNA]</scope>
    <source>
        <strain evidence="11 12">JCM14086</strain>
    </source>
</reference>
<dbReference type="PANTHER" id="PTHR33540">
    <property type="entry name" value="TRNA THREONYLCARBAMOYLADENOSINE BIOSYNTHESIS PROTEIN TSAE"/>
    <property type="match status" value="1"/>
</dbReference>
<keyword evidence="12" id="KW-1185">Reference proteome</keyword>
<keyword evidence="7" id="KW-0547">Nucleotide-binding</keyword>
<keyword evidence="6" id="KW-0479">Metal-binding</keyword>
<keyword evidence="4" id="KW-0963">Cytoplasm</keyword>
<evidence type="ECO:0000256" key="10">
    <source>
        <dbReference type="ARBA" id="ARBA00032441"/>
    </source>
</evidence>
<dbReference type="PANTHER" id="PTHR33540:SF2">
    <property type="entry name" value="TRNA THREONYLCARBAMOYLADENOSINE BIOSYNTHESIS PROTEIN TSAE"/>
    <property type="match status" value="1"/>
</dbReference>
<comment type="similarity">
    <text evidence="2">Belongs to the TsaE family.</text>
</comment>
<evidence type="ECO:0000256" key="4">
    <source>
        <dbReference type="ARBA" id="ARBA00022490"/>
    </source>
</evidence>